<organism evidence="1 2">
    <name type="scientific">Blepharisma stoltei</name>
    <dbReference type="NCBI Taxonomy" id="1481888"/>
    <lineage>
        <taxon>Eukaryota</taxon>
        <taxon>Sar</taxon>
        <taxon>Alveolata</taxon>
        <taxon>Ciliophora</taxon>
        <taxon>Postciliodesmatophora</taxon>
        <taxon>Heterotrichea</taxon>
        <taxon>Heterotrichida</taxon>
        <taxon>Blepharismidae</taxon>
        <taxon>Blepharisma</taxon>
    </lineage>
</organism>
<reference evidence="1" key="1">
    <citation type="submission" date="2021-09" db="EMBL/GenBank/DDBJ databases">
        <authorList>
            <consortium name="AG Swart"/>
            <person name="Singh M."/>
            <person name="Singh A."/>
            <person name="Seah K."/>
            <person name="Emmerich C."/>
        </authorList>
    </citation>
    <scope>NUCLEOTIDE SEQUENCE</scope>
    <source>
        <strain evidence="1">ATCC30299</strain>
    </source>
</reference>
<protein>
    <submittedName>
        <fullName evidence="1">Uncharacterized protein</fullName>
    </submittedName>
</protein>
<dbReference type="EMBL" id="CAJZBQ010000010">
    <property type="protein sequence ID" value="CAG9313204.1"/>
    <property type="molecule type" value="Genomic_DNA"/>
</dbReference>
<dbReference type="AlphaFoldDB" id="A0AAU9IE10"/>
<evidence type="ECO:0000313" key="2">
    <source>
        <dbReference type="Proteomes" id="UP001162131"/>
    </source>
</evidence>
<name>A0AAU9IE10_9CILI</name>
<accession>A0AAU9IE10</accession>
<keyword evidence="2" id="KW-1185">Reference proteome</keyword>
<sequence>MKKWINSSDLTIIYMMTNPSKNFNLIKEGSDCSISKRKYNSLVTNKLPLPRINKSKSDIGAYSSKKCFQETSVNPTSNLPLKKLVSTRVVFVGEMKIFSDKKDKICGNDIKMSHSEVSQNNLSLYKNLLESKFSEMMKSHKLLLLEFLNNEENEQKFELRSKFNYLVKENNSLSIENEKLKRLVFRINSYDPYN</sequence>
<dbReference type="Proteomes" id="UP001162131">
    <property type="component" value="Unassembled WGS sequence"/>
</dbReference>
<proteinExistence type="predicted"/>
<comment type="caution">
    <text evidence="1">The sequence shown here is derived from an EMBL/GenBank/DDBJ whole genome shotgun (WGS) entry which is preliminary data.</text>
</comment>
<gene>
    <name evidence="1" type="ORF">BSTOLATCC_MIC8478</name>
</gene>
<evidence type="ECO:0000313" key="1">
    <source>
        <dbReference type="EMBL" id="CAG9313204.1"/>
    </source>
</evidence>